<dbReference type="Proteomes" id="UP000218102">
    <property type="component" value="Unassembled WGS sequence"/>
</dbReference>
<comment type="caution">
    <text evidence="1">The sequence shown here is derived from an EMBL/GenBank/DDBJ whole genome shotgun (WGS) entry which is preliminary data.</text>
</comment>
<evidence type="ECO:0000313" key="2">
    <source>
        <dbReference type="Proteomes" id="UP000218102"/>
    </source>
</evidence>
<reference evidence="1 2" key="1">
    <citation type="submission" date="2017-09" db="EMBL/GenBank/DDBJ databases">
        <authorList>
            <person name="Ehlers B."/>
            <person name="Leendertz F.H."/>
        </authorList>
    </citation>
    <scope>NUCLEOTIDE SEQUENCE [LARGE SCALE GENOMIC DNA]</scope>
    <source>
        <strain evidence="1 2">DJ-1</strain>
    </source>
</reference>
<dbReference type="EMBL" id="NTME01000072">
    <property type="protein sequence ID" value="PBJ92007.1"/>
    <property type="molecule type" value="Genomic_DNA"/>
</dbReference>
<organism evidence="1 2">
    <name type="scientific">Pseudomonas plecoglossicida</name>
    <dbReference type="NCBI Taxonomy" id="70775"/>
    <lineage>
        <taxon>Bacteria</taxon>
        <taxon>Pseudomonadati</taxon>
        <taxon>Pseudomonadota</taxon>
        <taxon>Gammaproteobacteria</taxon>
        <taxon>Pseudomonadales</taxon>
        <taxon>Pseudomonadaceae</taxon>
        <taxon>Pseudomonas</taxon>
    </lineage>
</organism>
<gene>
    <name evidence="1" type="ORF">CMV24_29525</name>
</gene>
<evidence type="ECO:0008006" key="3">
    <source>
        <dbReference type="Google" id="ProtNLM"/>
    </source>
</evidence>
<dbReference type="RefSeq" id="WP_096010380.1">
    <property type="nucleotide sequence ID" value="NZ_NTME01000072.1"/>
</dbReference>
<accession>A0A2A3LVX3</accession>
<proteinExistence type="predicted"/>
<sequence length="229" mass="25074">MKYQSVLAAVVRALAAETMSGVGGGDFEPKVQASKLKGEITGKDAAMLVDCWVHARLHSKLIPRHWNALTARFSTHKAKKVDAIGKLVPLIATQAPNLFRYKAVTAWAIPPVKGVQAQSGHEVASRAARERAEFDSLHAGVVQHLAGGEMPEDAGQARREQYVKRSTDMIVLPAEFYDINTWDGQGLNRTTYWRWKKAIEKVLDEMVAEALAASSKILQEEGVLMADAA</sequence>
<dbReference type="AlphaFoldDB" id="A0A2A3LVX3"/>
<evidence type="ECO:0000313" key="1">
    <source>
        <dbReference type="EMBL" id="PBJ92007.1"/>
    </source>
</evidence>
<name>A0A2A3LVX3_PSEDL</name>
<protein>
    <recommendedName>
        <fullName evidence="3">Phage-like protein</fullName>
    </recommendedName>
</protein>